<evidence type="ECO:0000313" key="2">
    <source>
        <dbReference type="Proteomes" id="UP000774617"/>
    </source>
</evidence>
<comment type="caution">
    <text evidence="1">The sequence shown here is derived from an EMBL/GenBank/DDBJ whole genome shotgun (WGS) entry which is preliminary data.</text>
</comment>
<reference evidence="1 2" key="1">
    <citation type="journal article" date="2021" name="Nat. Commun.">
        <title>Genetic determinants of endophytism in the Arabidopsis root mycobiome.</title>
        <authorList>
            <person name="Mesny F."/>
            <person name="Miyauchi S."/>
            <person name="Thiergart T."/>
            <person name="Pickel B."/>
            <person name="Atanasova L."/>
            <person name="Karlsson M."/>
            <person name="Huettel B."/>
            <person name="Barry K.W."/>
            <person name="Haridas S."/>
            <person name="Chen C."/>
            <person name="Bauer D."/>
            <person name="Andreopoulos W."/>
            <person name="Pangilinan J."/>
            <person name="LaButti K."/>
            <person name="Riley R."/>
            <person name="Lipzen A."/>
            <person name="Clum A."/>
            <person name="Drula E."/>
            <person name="Henrissat B."/>
            <person name="Kohler A."/>
            <person name="Grigoriev I.V."/>
            <person name="Martin F.M."/>
            <person name="Hacquard S."/>
        </authorList>
    </citation>
    <scope>NUCLEOTIDE SEQUENCE [LARGE SCALE GENOMIC DNA]</scope>
    <source>
        <strain evidence="1 2">MPI-SDFR-AT-0080</strain>
    </source>
</reference>
<proteinExistence type="predicted"/>
<name>A0ABQ8FSZ9_9PEZI</name>
<protein>
    <submittedName>
        <fullName evidence="1">Uncharacterized protein</fullName>
    </submittedName>
</protein>
<evidence type="ECO:0000313" key="1">
    <source>
        <dbReference type="EMBL" id="KAH7021763.1"/>
    </source>
</evidence>
<accession>A0ABQ8FSZ9</accession>
<dbReference type="EMBL" id="JAGTJR010000064">
    <property type="protein sequence ID" value="KAH7021763.1"/>
    <property type="molecule type" value="Genomic_DNA"/>
</dbReference>
<organism evidence="1 2">
    <name type="scientific">Macrophomina phaseolina</name>
    <dbReference type="NCBI Taxonomy" id="35725"/>
    <lineage>
        <taxon>Eukaryota</taxon>
        <taxon>Fungi</taxon>
        <taxon>Dikarya</taxon>
        <taxon>Ascomycota</taxon>
        <taxon>Pezizomycotina</taxon>
        <taxon>Dothideomycetes</taxon>
        <taxon>Dothideomycetes incertae sedis</taxon>
        <taxon>Botryosphaeriales</taxon>
        <taxon>Botryosphaeriaceae</taxon>
        <taxon>Macrophomina</taxon>
    </lineage>
</organism>
<sequence length="103" mass="11812">MSQLVDIFIGLNRYPFDQTGSLDLPGYSRIGPFARESLTDFTDSRIQPVGPFTSLRDYHTAYLQLVLDLIVRDELYTLQPVDAYLIHRFLLEIIPNVLPQPVT</sequence>
<gene>
    <name evidence="1" type="ORF">B0J12DRAFT_687267</name>
</gene>
<dbReference type="Proteomes" id="UP000774617">
    <property type="component" value="Unassembled WGS sequence"/>
</dbReference>
<keyword evidence="2" id="KW-1185">Reference proteome</keyword>